<keyword evidence="3 5" id="KW-0597">Phosphoprotein</keyword>
<dbReference type="InterPro" id="IPR003594">
    <property type="entry name" value="HATPase_dom"/>
</dbReference>
<proteinExistence type="predicted"/>
<feature type="domain" description="PAC" evidence="9">
    <location>
        <begin position="110"/>
        <end position="162"/>
    </location>
</feature>
<evidence type="ECO:0000259" key="7">
    <source>
        <dbReference type="PROSITE" id="PS50110"/>
    </source>
</evidence>
<comment type="catalytic activity">
    <reaction evidence="1">
        <text>ATP + protein L-histidine = ADP + protein N-phospho-L-histidine.</text>
        <dbReference type="EC" id="2.7.13.3"/>
    </reaction>
</comment>
<dbReference type="SUPFAM" id="SSF52172">
    <property type="entry name" value="CheY-like"/>
    <property type="match status" value="1"/>
</dbReference>
<dbReference type="Pfam" id="PF00072">
    <property type="entry name" value="Response_reg"/>
    <property type="match status" value="1"/>
</dbReference>
<dbReference type="InterPro" id="IPR001789">
    <property type="entry name" value="Sig_transdc_resp-reg_receiver"/>
</dbReference>
<dbReference type="EC" id="2.7.13.3" evidence="2"/>
<feature type="domain" description="PAC" evidence="9">
    <location>
        <begin position="231"/>
        <end position="284"/>
    </location>
</feature>
<dbReference type="CDD" id="cd16922">
    <property type="entry name" value="HATPase_EvgS-ArcB-TorS-like"/>
    <property type="match status" value="1"/>
</dbReference>
<dbReference type="SMART" id="SM00387">
    <property type="entry name" value="HATPase_c"/>
    <property type="match status" value="1"/>
</dbReference>
<feature type="domain" description="PAC" evidence="9">
    <location>
        <begin position="608"/>
        <end position="660"/>
    </location>
</feature>
<dbReference type="STRING" id="690850.Desaf_3537"/>
<dbReference type="CDD" id="cd00130">
    <property type="entry name" value="PAS"/>
    <property type="match status" value="4"/>
</dbReference>
<keyword evidence="10" id="KW-0808">Transferase</keyword>
<dbReference type="PANTHER" id="PTHR45339:SF1">
    <property type="entry name" value="HYBRID SIGNAL TRANSDUCTION HISTIDINE KINASE J"/>
    <property type="match status" value="1"/>
</dbReference>
<dbReference type="SMART" id="SM00091">
    <property type="entry name" value="PAS"/>
    <property type="match status" value="4"/>
</dbReference>
<dbReference type="CDD" id="cd00082">
    <property type="entry name" value="HisKA"/>
    <property type="match status" value="1"/>
</dbReference>
<evidence type="ECO:0000259" key="8">
    <source>
        <dbReference type="PROSITE" id="PS50112"/>
    </source>
</evidence>
<evidence type="ECO:0000256" key="1">
    <source>
        <dbReference type="ARBA" id="ARBA00000085"/>
    </source>
</evidence>
<dbReference type="CDD" id="cd17546">
    <property type="entry name" value="REC_hyHK_CKI1_RcsC-like"/>
    <property type="match status" value="1"/>
</dbReference>
<feature type="modified residue" description="4-aspartylphosphate" evidence="5">
    <location>
        <position position="978"/>
    </location>
</feature>
<evidence type="ECO:0000256" key="3">
    <source>
        <dbReference type="ARBA" id="ARBA00022553"/>
    </source>
</evidence>
<keyword evidence="11" id="KW-1185">Reference proteome</keyword>
<dbReference type="SMART" id="SM00086">
    <property type="entry name" value="PAC"/>
    <property type="match status" value="5"/>
</dbReference>
<dbReference type="PANTHER" id="PTHR45339">
    <property type="entry name" value="HYBRID SIGNAL TRANSDUCTION HISTIDINE KINASE J"/>
    <property type="match status" value="1"/>
</dbReference>
<feature type="domain" description="PAS" evidence="8">
    <location>
        <begin position="285"/>
        <end position="334"/>
    </location>
</feature>
<dbReference type="InterPro" id="IPR000700">
    <property type="entry name" value="PAS-assoc_C"/>
</dbReference>
<dbReference type="Gene3D" id="3.30.450.20">
    <property type="entry name" value="PAS domain"/>
    <property type="match status" value="5"/>
</dbReference>
<dbReference type="Pfam" id="PF00512">
    <property type="entry name" value="HisKA"/>
    <property type="match status" value="1"/>
</dbReference>
<dbReference type="PROSITE" id="PS50113">
    <property type="entry name" value="PAC"/>
    <property type="match status" value="4"/>
</dbReference>
<dbReference type="InterPro" id="IPR000014">
    <property type="entry name" value="PAS"/>
</dbReference>
<evidence type="ECO:0000256" key="5">
    <source>
        <dbReference type="PROSITE-ProRule" id="PRU00169"/>
    </source>
</evidence>
<dbReference type="Gene3D" id="1.10.287.130">
    <property type="match status" value="1"/>
</dbReference>
<evidence type="ECO:0000313" key="10">
    <source>
        <dbReference type="EMBL" id="EGJ51818.1"/>
    </source>
</evidence>
<dbReference type="Pfam" id="PF02518">
    <property type="entry name" value="HATPase_c"/>
    <property type="match status" value="1"/>
</dbReference>
<dbReference type="Gene3D" id="3.40.50.2300">
    <property type="match status" value="1"/>
</dbReference>
<dbReference type="SMART" id="SM00388">
    <property type="entry name" value="HisKA"/>
    <property type="match status" value="1"/>
</dbReference>
<organism evidence="10 11">
    <name type="scientific">Desulfocurvibacter africanus subsp. africanus str. Walvis Bay</name>
    <dbReference type="NCBI Taxonomy" id="690850"/>
    <lineage>
        <taxon>Bacteria</taxon>
        <taxon>Pseudomonadati</taxon>
        <taxon>Thermodesulfobacteriota</taxon>
        <taxon>Desulfovibrionia</taxon>
        <taxon>Desulfovibrionales</taxon>
        <taxon>Desulfovibrionaceae</taxon>
        <taxon>Desulfocurvibacter</taxon>
    </lineage>
</organism>
<dbReference type="SUPFAM" id="SSF47384">
    <property type="entry name" value="Homodimeric domain of signal transducing histidine kinase"/>
    <property type="match status" value="1"/>
</dbReference>
<dbReference type="InterPro" id="IPR001610">
    <property type="entry name" value="PAC"/>
</dbReference>
<reference evidence="10 11" key="1">
    <citation type="journal article" date="2011" name="J. Bacteriol.">
        <title>Genome sequence of the mercury-methylating and pleomorphic Desulfovibrio africanus Strain Walvis Bay.</title>
        <authorList>
            <person name="Brown S.D."/>
            <person name="Wall J.D."/>
            <person name="Kucken A.M."/>
            <person name="Gilmour C.C."/>
            <person name="Podar M."/>
            <person name="Brandt C.C."/>
            <person name="Teshima H."/>
            <person name="Detter J.C."/>
            <person name="Han C.S."/>
            <person name="Land M.L."/>
            <person name="Lucas S."/>
            <person name="Han J."/>
            <person name="Pennacchio L."/>
            <person name="Nolan M."/>
            <person name="Pitluck S."/>
            <person name="Woyke T."/>
            <person name="Goodwin L."/>
            <person name="Palumbo A.V."/>
            <person name="Elias D.A."/>
        </authorList>
    </citation>
    <scope>NUCLEOTIDE SEQUENCE [LARGE SCALE GENOMIC DNA]</scope>
    <source>
        <strain evidence="10 11">Walvis Bay</strain>
    </source>
</reference>
<dbReference type="HOGENOM" id="CLU_284372_0_0_7"/>
<dbReference type="SUPFAM" id="SSF55785">
    <property type="entry name" value="PYP-like sensor domain (PAS domain)"/>
    <property type="match status" value="5"/>
</dbReference>
<feature type="domain" description="PAS" evidence="8">
    <location>
        <begin position="410"/>
        <end position="481"/>
    </location>
</feature>
<dbReference type="InterPro" id="IPR011006">
    <property type="entry name" value="CheY-like_superfamily"/>
</dbReference>
<dbReference type="RefSeq" id="WP_014261432.1">
    <property type="nucleotide sequence ID" value="NC_016629.1"/>
</dbReference>
<dbReference type="Pfam" id="PF08448">
    <property type="entry name" value="PAS_4"/>
    <property type="match status" value="3"/>
</dbReference>
<dbReference type="Proteomes" id="UP000007844">
    <property type="component" value="Chromosome"/>
</dbReference>
<evidence type="ECO:0000256" key="4">
    <source>
        <dbReference type="ARBA" id="ARBA00023012"/>
    </source>
</evidence>
<dbReference type="PROSITE" id="PS50112">
    <property type="entry name" value="PAS"/>
    <property type="match status" value="4"/>
</dbReference>
<evidence type="ECO:0000259" key="9">
    <source>
        <dbReference type="PROSITE" id="PS50113"/>
    </source>
</evidence>
<dbReference type="SMART" id="SM00448">
    <property type="entry name" value="REC"/>
    <property type="match status" value="1"/>
</dbReference>
<dbReference type="InterPro" id="IPR036890">
    <property type="entry name" value="HATPase_C_sf"/>
</dbReference>
<feature type="domain" description="PAS" evidence="8">
    <location>
        <begin position="536"/>
        <end position="581"/>
    </location>
</feature>
<evidence type="ECO:0000313" key="11">
    <source>
        <dbReference type="Proteomes" id="UP000007844"/>
    </source>
</evidence>
<dbReference type="NCBIfam" id="TIGR00229">
    <property type="entry name" value="sensory_box"/>
    <property type="match status" value="5"/>
</dbReference>
<dbReference type="GO" id="GO:0000155">
    <property type="term" value="F:phosphorelay sensor kinase activity"/>
    <property type="evidence" value="ECO:0007669"/>
    <property type="project" value="InterPro"/>
</dbReference>
<dbReference type="InterPro" id="IPR036097">
    <property type="entry name" value="HisK_dim/P_sf"/>
</dbReference>
<accession>F3YY42</accession>
<dbReference type="PRINTS" id="PR00344">
    <property type="entry name" value="BCTRLSENSOR"/>
</dbReference>
<dbReference type="AlphaFoldDB" id="F3YY42"/>
<feature type="domain" description="PAS" evidence="8">
    <location>
        <begin position="195"/>
        <end position="230"/>
    </location>
</feature>
<dbReference type="InterPro" id="IPR013656">
    <property type="entry name" value="PAS_4"/>
</dbReference>
<feature type="domain" description="Response regulatory" evidence="7">
    <location>
        <begin position="929"/>
        <end position="1046"/>
    </location>
</feature>
<dbReference type="FunFam" id="3.30.565.10:FF:000010">
    <property type="entry name" value="Sensor histidine kinase RcsC"/>
    <property type="match status" value="1"/>
</dbReference>
<dbReference type="SUPFAM" id="SSF55874">
    <property type="entry name" value="ATPase domain of HSP90 chaperone/DNA topoisomerase II/histidine kinase"/>
    <property type="match status" value="1"/>
</dbReference>
<dbReference type="EMBL" id="CP003221">
    <property type="protein sequence ID" value="EGJ51818.1"/>
    <property type="molecule type" value="Genomic_DNA"/>
</dbReference>
<dbReference type="InterPro" id="IPR035965">
    <property type="entry name" value="PAS-like_dom_sf"/>
</dbReference>
<dbReference type="InterPro" id="IPR004358">
    <property type="entry name" value="Sig_transdc_His_kin-like_C"/>
</dbReference>
<gene>
    <name evidence="10" type="ORF">Desaf_3537</name>
</gene>
<dbReference type="eggNOG" id="COG5002">
    <property type="taxonomic scope" value="Bacteria"/>
</dbReference>
<feature type="domain" description="PAC" evidence="9">
    <location>
        <begin position="482"/>
        <end position="535"/>
    </location>
</feature>
<name>F3YY42_DESAF</name>
<dbReference type="PROSITE" id="PS50109">
    <property type="entry name" value="HIS_KIN"/>
    <property type="match status" value="1"/>
</dbReference>
<dbReference type="InterPro" id="IPR005467">
    <property type="entry name" value="His_kinase_dom"/>
</dbReference>
<keyword evidence="4" id="KW-0902">Two-component regulatory system</keyword>
<sequence>MPGIEKSRQELLAEAALLKERLRELGRERDFLASLVESASDEIWFCAPDESFARPLNKAARDFLDLARAGLPPLQRAEADSPLPIFKTQAALLSPAESPLRRALAGETVHGDEAVLLPESGEVRHREYRASPIRDEQGAVSGAVAIARDVTKTRKAEAALRESDESFQVALTHTPVMVFAADMDQRFSWVFNPPFGLTAEEIIGKTLQELIKPEDASEVQALVSELIESGRAIRQEVVIRFRGRETCWDVTIEPRRDVRGVISGLIGVAYDLTERRWAEKAREQSDEKFRRIFHLSPAILAISTLQDGVYLDVNEAFSKLLGYSREEVTGKNAFELQLWAEPAQRNLLAAQLKERGSLRSRLVRYRCKSGEIKTLVISAELMEVEGQQCVLAAASDFTMQQRRHDAIRKREMEWRAIVENTSDIIARIDHESRYTYINQAVTKVTGLLPREIVGEAFHTRGFSGENLVKAKRALKTVFDSGKPGLLELAASGQGRPVTLQVCLVPEFSRTGEVETVLAISRDISELKQTEQELRSSREHYRLLYESVPLGYQSLDARGCYLEVNQAWLEAMGYSREDVIGQRFGRFVTESAAYLAESFAAFKQCGEISGAEFEMVRKDGSRFIAAFYGKISTDEQGRFRQTHCIMHDVTARRRAEEEIRRAQSAAEAASRAKSMFLAHMSHELRTPLNGILGMVELAHMACADEKQCKYLELAKQSGHTLLDIINDILDLAKIEAGKAELKNEPFSLREVMESTIEPLAMLGRRKGLEVTWRMDPRIPDRLAGDQGRLRQVLANLVGNALKFTERGSVSVDLGLSRGGFETRPYCPAGMRLIFSIADTGIGIPQDKLPHLFESFTQALTSAHVKFGGTGLGLCISKRLVEMMQGTIWAESVVGKGSTFSFTAVFCVPQQPTLPEAAPACGPGVQGRRLRVLVAEDNQINQVLIRELLGMQGHTASIVGTGLEALQALRQAEYDLVLMDIRMPDMNGLQAVQRIRAGEAGKTDIPVIALTAYALEGDRKRFLAAGMDGYLAKPIRIEEFNTVLRDVAGRASG</sequence>
<dbReference type="InterPro" id="IPR003661">
    <property type="entry name" value="HisK_dim/P_dom"/>
</dbReference>
<dbReference type="KEGG" id="daf:Desaf_3537"/>
<evidence type="ECO:0000259" key="6">
    <source>
        <dbReference type="PROSITE" id="PS50109"/>
    </source>
</evidence>
<keyword evidence="10" id="KW-0418">Kinase</keyword>
<dbReference type="Gene3D" id="3.30.565.10">
    <property type="entry name" value="Histidine kinase-like ATPase, C-terminal domain"/>
    <property type="match status" value="1"/>
</dbReference>
<protein>
    <recommendedName>
        <fullName evidence="2">histidine kinase</fullName>
        <ecNumber evidence="2">2.7.13.3</ecNumber>
    </recommendedName>
</protein>
<dbReference type="PROSITE" id="PS50110">
    <property type="entry name" value="RESPONSE_REGULATORY"/>
    <property type="match status" value="1"/>
</dbReference>
<feature type="domain" description="Histidine kinase" evidence="6">
    <location>
        <begin position="678"/>
        <end position="901"/>
    </location>
</feature>
<evidence type="ECO:0000256" key="2">
    <source>
        <dbReference type="ARBA" id="ARBA00012438"/>
    </source>
</evidence>
<dbReference type="Pfam" id="PF13426">
    <property type="entry name" value="PAS_9"/>
    <property type="match status" value="2"/>
</dbReference>